<dbReference type="Proteomes" id="UP000252519">
    <property type="component" value="Unassembled WGS sequence"/>
</dbReference>
<feature type="transmembrane region" description="Helical" evidence="1">
    <location>
        <begin position="6"/>
        <end position="29"/>
    </location>
</feature>
<reference evidence="2 3" key="1">
    <citation type="submission" date="2014-10" db="EMBL/GenBank/DDBJ databases">
        <title>Draft genome of the hookworm Ancylostoma caninum.</title>
        <authorList>
            <person name="Mitreva M."/>
        </authorList>
    </citation>
    <scope>NUCLEOTIDE SEQUENCE [LARGE SCALE GENOMIC DNA]</scope>
    <source>
        <strain evidence="2 3">Baltimore</strain>
    </source>
</reference>
<evidence type="ECO:0000313" key="2">
    <source>
        <dbReference type="EMBL" id="RCN31105.1"/>
    </source>
</evidence>
<protein>
    <submittedName>
        <fullName evidence="2">Uncharacterized protein</fullName>
    </submittedName>
</protein>
<keyword evidence="1" id="KW-0812">Transmembrane</keyword>
<dbReference type="AlphaFoldDB" id="A0A368FJX3"/>
<accession>A0A368FJX3</accession>
<name>A0A368FJX3_ANCCA</name>
<keyword evidence="1" id="KW-0472">Membrane</keyword>
<gene>
    <name evidence="2" type="ORF">ANCCAN_23125</name>
</gene>
<evidence type="ECO:0000256" key="1">
    <source>
        <dbReference type="SAM" id="Phobius"/>
    </source>
</evidence>
<comment type="caution">
    <text evidence="2">The sequence shown here is derived from an EMBL/GenBank/DDBJ whole genome shotgun (WGS) entry which is preliminary data.</text>
</comment>
<proteinExistence type="predicted"/>
<dbReference type="EMBL" id="JOJR01001389">
    <property type="protein sequence ID" value="RCN31105.1"/>
    <property type="molecule type" value="Genomic_DNA"/>
</dbReference>
<keyword evidence="3" id="KW-1185">Reference proteome</keyword>
<keyword evidence="1" id="KW-1133">Transmembrane helix</keyword>
<evidence type="ECO:0000313" key="3">
    <source>
        <dbReference type="Proteomes" id="UP000252519"/>
    </source>
</evidence>
<dbReference type="OrthoDB" id="5856751at2759"/>
<sequence>MFTFALFYSLFMQIMFRWYTTVMGALMLWSVRGFFQQQKVACIEKKQPLNQPCS</sequence>
<organism evidence="2 3">
    <name type="scientific">Ancylostoma caninum</name>
    <name type="common">Dog hookworm</name>
    <dbReference type="NCBI Taxonomy" id="29170"/>
    <lineage>
        <taxon>Eukaryota</taxon>
        <taxon>Metazoa</taxon>
        <taxon>Ecdysozoa</taxon>
        <taxon>Nematoda</taxon>
        <taxon>Chromadorea</taxon>
        <taxon>Rhabditida</taxon>
        <taxon>Rhabditina</taxon>
        <taxon>Rhabditomorpha</taxon>
        <taxon>Strongyloidea</taxon>
        <taxon>Ancylostomatidae</taxon>
        <taxon>Ancylostomatinae</taxon>
        <taxon>Ancylostoma</taxon>
    </lineage>
</organism>